<evidence type="ECO:0000256" key="2">
    <source>
        <dbReference type="SAM" id="MobiDB-lite"/>
    </source>
</evidence>
<dbReference type="InterPro" id="IPR029488">
    <property type="entry name" value="Hmw/CFAP97"/>
</dbReference>
<dbReference type="Proteomes" id="UP001152622">
    <property type="component" value="Chromosome 13"/>
</dbReference>
<dbReference type="PANTHER" id="PTHR33768:SF6">
    <property type="entry name" value="SI:CH211-284K5.2"/>
    <property type="match status" value="1"/>
</dbReference>
<evidence type="ECO:0000313" key="4">
    <source>
        <dbReference type="Proteomes" id="UP001152622"/>
    </source>
</evidence>
<evidence type="ECO:0000313" key="3">
    <source>
        <dbReference type="EMBL" id="KAJ8344405.1"/>
    </source>
</evidence>
<organism evidence="3 4">
    <name type="scientific">Synaphobranchus kaupii</name>
    <name type="common">Kaup's arrowtooth eel</name>
    <dbReference type="NCBI Taxonomy" id="118154"/>
    <lineage>
        <taxon>Eukaryota</taxon>
        <taxon>Metazoa</taxon>
        <taxon>Chordata</taxon>
        <taxon>Craniata</taxon>
        <taxon>Vertebrata</taxon>
        <taxon>Euteleostomi</taxon>
        <taxon>Actinopterygii</taxon>
        <taxon>Neopterygii</taxon>
        <taxon>Teleostei</taxon>
        <taxon>Anguilliformes</taxon>
        <taxon>Synaphobranchidae</taxon>
        <taxon>Synaphobranchus</taxon>
    </lineage>
</organism>
<dbReference type="OrthoDB" id="2163395at2759"/>
<comment type="similarity">
    <text evidence="1">Belongs to the CFAP97 family.</text>
</comment>
<accession>A0A9Q1ESV6</accession>
<reference evidence="3" key="1">
    <citation type="journal article" date="2023" name="Science">
        <title>Genome structures resolve the early diversification of teleost fishes.</title>
        <authorList>
            <person name="Parey E."/>
            <person name="Louis A."/>
            <person name="Montfort J."/>
            <person name="Bouchez O."/>
            <person name="Roques C."/>
            <person name="Iampietro C."/>
            <person name="Lluch J."/>
            <person name="Castinel A."/>
            <person name="Donnadieu C."/>
            <person name="Desvignes T."/>
            <person name="Floi Bucao C."/>
            <person name="Jouanno E."/>
            <person name="Wen M."/>
            <person name="Mejri S."/>
            <person name="Dirks R."/>
            <person name="Jansen H."/>
            <person name="Henkel C."/>
            <person name="Chen W.J."/>
            <person name="Zahm M."/>
            <person name="Cabau C."/>
            <person name="Klopp C."/>
            <person name="Thompson A.W."/>
            <person name="Robinson-Rechavi M."/>
            <person name="Braasch I."/>
            <person name="Lecointre G."/>
            <person name="Bobe J."/>
            <person name="Postlethwait J.H."/>
            <person name="Berthelot C."/>
            <person name="Roest Crollius H."/>
            <person name="Guiguen Y."/>
        </authorList>
    </citation>
    <scope>NUCLEOTIDE SEQUENCE</scope>
    <source>
        <strain evidence="3">WJC10195</strain>
    </source>
</reference>
<comment type="caution">
    <text evidence="3">The sequence shown here is derived from an EMBL/GenBank/DDBJ whole genome shotgun (WGS) entry which is preliminary data.</text>
</comment>
<dbReference type="AlphaFoldDB" id="A0A9Q1ESV6"/>
<dbReference type="Pfam" id="PF13879">
    <property type="entry name" value="Hmw_CFAP97"/>
    <property type="match status" value="1"/>
</dbReference>
<name>A0A9Q1ESV6_SYNKA</name>
<feature type="region of interest" description="Disordered" evidence="2">
    <location>
        <begin position="168"/>
        <end position="207"/>
    </location>
</feature>
<proteinExistence type="inferred from homology"/>
<dbReference type="EMBL" id="JAINUF010000013">
    <property type="protein sequence ID" value="KAJ8344405.1"/>
    <property type="molecule type" value="Genomic_DNA"/>
</dbReference>
<sequence length="207" mass="24210">MHRAYQPLKPATNKYLQQRWDQTTYQEHVSKVKAARPMVNTKGIQTPAHVQLNLKKLQSEGERLAIIDRDNHLLSSKLADIMTSKGQVDHRNDYPERSLTGKKKRDELLQMSRQNQAILQRITSRKSEYRRQVWEEEWERVERRRDDIGRYPRGVANQVTRKKVKFEGKKREVLSEGSGQVSDTSSNREIEQSARSSEASVEEHVCK</sequence>
<dbReference type="PANTHER" id="PTHR33768">
    <property type="entry name" value="MIP11318P"/>
    <property type="match status" value="1"/>
</dbReference>
<keyword evidence="4" id="KW-1185">Reference proteome</keyword>
<gene>
    <name evidence="3" type="ORF">SKAU_G00317340</name>
</gene>
<evidence type="ECO:0000256" key="1">
    <source>
        <dbReference type="ARBA" id="ARBA00008315"/>
    </source>
</evidence>
<dbReference type="InterPro" id="IPR038792">
    <property type="entry name" value="CFAP97D1/2"/>
</dbReference>
<protein>
    <submittedName>
        <fullName evidence="3">Uncharacterized protein</fullName>
    </submittedName>
</protein>